<keyword evidence="3" id="KW-1185">Reference proteome</keyword>
<evidence type="ECO:0000313" key="3">
    <source>
        <dbReference type="Proteomes" id="UP000077755"/>
    </source>
</evidence>
<accession>A0AAF1AN53</accession>
<dbReference type="InterPro" id="IPR012337">
    <property type="entry name" value="RNaseH-like_sf"/>
</dbReference>
<dbReference type="Proteomes" id="UP000077755">
    <property type="component" value="Chromosome 2"/>
</dbReference>
<dbReference type="AlphaFoldDB" id="A0AAF1AN53"/>
<dbReference type="InterPro" id="IPR041588">
    <property type="entry name" value="Integrase_H2C2"/>
</dbReference>
<dbReference type="PANTHER" id="PTHR37984:SF5">
    <property type="entry name" value="PROTEIN NYNRIN-LIKE"/>
    <property type="match status" value="1"/>
</dbReference>
<organism evidence="2 3">
    <name type="scientific">Daucus carota subsp. sativus</name>
    <name type="common">Carrot</name>
    <dbReference type="NCBI Taxonomy" id="79200"/>
    <lineage>
        <taxon>Eukaryota</taxon>
        <taxon>Viridiplantae</taxon>
        <taxon>Streptophyta</taxon>
        <taxon>Embryophyta</taxon>
        <taxon>Tracheophyta</taxon>
        <taxon>Spermatophyta</taxon>
        <taxon>Magnoliopsida</taxon>
        <taxon>eudicotyledons</taxon>
        <taxon>Gunneridae</taxon>
        <taxon>Pentapetalae</taxon>
        <taxon>asterids</taxon>
        <taxon>campanulids</taxon>
        <taxon>Apiales</taxon>
        <taxon>Apiaceae</taxon>
        <taxon>Apioideae</taxon>
        <taxon>Scandiceae</taxon>
        <taxon>Daucinae</taxon>
        <taxon>Daucus</taxon>
        <taxon>Daucus sect. Daucus</taxon>
    </lineage>
</organism>
<feature type="domain" description="Integrase catalytic" evidence="1">
    <location>
        <begin position="40"/>
        <end position="198"/>
    </location>
</feature>
<dbReference type="GO" id="GO:0003676">
    <property type="term" value="F:nucleic acid binding"/>
    <property type="evidence" value="ECO:0007669"/>
    <property type="project" value="InterPro"/>
</dbReference>
<name>A0AAF1AN53_DAUCS</name>
<evidence type="ECO:0000313" key="2">
    <source>
        <dbReference type="EMBL" id="WOG86251.1"/>
    </source>
</evidence>
<proteinExistence type="predicted"/>
<dbReference type="Pfam" id="PF17921">
    <property type="entry name" value="Integrase_H2C2"/>
    <property type="match status" value="1"/>
</dbReference>
<dbReference type="Gene3D" id="3.30.420.10">
    <property type="entry name" value="Ribonuclease H-like superfamily/Ribonuclease H"/>
    <property type="match status" value="1"/>
</dbReference>
<dbReference type="PROSITE" id="PS50994">
    <property type="entry name" value="INTEGRASE"/>
    <property type="match status" value="1"/>
</dbReference>
<dbReference type="Gene3D" id="1.10.340.70">
    <property type="match status" value="1"/>
</dbReference>
<reference evidence="2" key="1">
    <citation type="journal article" date="2016" name="Nat. Genet.">
        <title>A high-quality carrot genome assembly provides new insights into carotenoid accumulation and asterid genome evolution.</title>
        <authorList>
            <person name="Iorizzo M."/>
            <person name="Ellison S."/>
            <person name="Senalik D."/>
            <person name="Zeng P."/>
            <person name="Satapoomin P."/>
            <person name="Huang J."/>
            <person name="Bowman M."/>
            <person name="Iovene M."/>
            <person name="Sanseverino W."/>
            <person name="Cavagnaro P."/>
            <person name="Yildiz M."/>
            <person name="Macko-Podgorni A."/>
            <person name="Moranska E."/>
            <person name="Grzebelus E."/>
            <person name="Grzebelus D."/>
            <person name="Ashrafi H."/>
            <person name="Zheng Z."/>
            <person name="Cheng S."/>
            <person name="Spooner D."/>
            <person name="Van Deynze A."/>
            <person name="Simon P."/>
        </authorList>
    </citation>
    <scope>NUCLEOTIDE SEQUENCE</scope>
    <source>
        <tissue evidence="2">Leaf</tissue>
    </source>
</reference>
<dbReference type="InterPro" id="IPR001584">
    <property type="entry name" value="Integrase_cat-core"/>
</dbReference>
<dbReference type="GO" id="GO:0015074">
    <property type="term" value="P:DNA integration"/>
    <property type="evidence" value="ECO:0007669"/>
    <property type="project" value="InterPro"/>
</dbReference>
<sequence>MGYYWPTVKQDAIDYVKKCDACQRHAPVIHQLSEHLHSSIPSWPFMKWGMDIVGKLPTAPGQKVFILAMTDCFSKWIEAEAYGQVTSKEVISFIKKNILCKFGVPSEIFCDNGSQFVSEKTETFCRKYNISLVKSTPRYPQANWQAESSNKIIINNLKKRLTAHKGKWVEELPWVLWADRTTPKISTGQTPSSLVYGT</sequence>
<dbReference type="InterPro" id="IPR036397">
    <property type="entry name" value="RNaseH_sf"/>
</dbReference>
<dbReference type="SUPFAM" id="SSF53098">
    <property type="entry name" value="Ribonuclease H-like"/>
    <property type="match status" value="1"/>
</dbReference>
<reference evidence="2" key="2">
    <citation type="submission" date="2022-03" db="EMBL/GenBank/DDBJ databases">
        <title>Draft title - Genomic analysis of global carrot germplasm unveils the trajectory of domestication and the origin of high carotenoid orange carrot.</title>
        <authorList>
            <person name="Iorizzo M."/>
            <person name="Ellison S."/>
            <person name="Senalik D."/>
            <person name="Macko-Podgorni A."/>
            <person name="Grzebelus D."/>
            <person name="Bostan H."/>
            <person name="Rolling W."/>
            <person name="Curaba J."/>
            <person name="Simon P."/>
        </authorList>
    </citation>
    <scope>NUCLEOTIDE SEQUENCE</scope>
    <source>
        <tissue evidence="2">Leaf</tissue>
    </source>
</reference>
<dbReference type="Pfam" id="PF00665">
    <property type="entry name" value="rve"/>
    <property type="match status" value="1"/>
</dbReference>
<dbReference type="InterPro" id="IPR050951">
    <property type="entry name" value="Retrovirus_Pol_polyprotein"/>
</dbReference>
<dbReference type="PANTHER" id="PTHR37984">
    <property type="entry name" value="PROTEIN CBG26694"/>
    <property type="match status" value="1"/>
</dbReference>
<evidence type="ECO:0000259" key="1">
    <source>
        <dbReference type="PROSITE" id="PS50994"/>
    </source>
</evidence>
<gene>
    <name evidence="2" type="ORF">DCAR_0205452</name>
</gene>
<protein>
    <recommendedName>
        <fullName evidence="1">Integrase catalytic domain-containing protein</fullName>
    </recommendedName>
</protein>
<dbReference type="EMBL" id="CP093344">
    <property type="protein sequence ID" value="WOG86251.1"/>
    <property type="molecule type" value="Genomic_DNA"/>
</dbReference>